<dbReference type="AlphaFoldDB" id="A0A3B7MVQ1"/>
<dbReference type="GO" id="GO:0016740">
    <property type="term" value="F:transferase activity"/>
    <property type="evidence" value="ECO:0007669"/>
    <property type="project" value="UniProtKB-KW"/>
</dbReference>
<keyword evidence="2" id="KW-0808">Transferase</keyword>
<dbReference type="Proteomes" id="UP000263900">
    <property type="component" value="Chromosome"/>
</dbReference>
<keyword evidence="3" id="KW-1185">Reference proteome</keyword>
<dbReference type="SUPFAM" id="SSF53448">
    <property type="entry name" value="Nucleotide-diphospho-sugar transferases"/>
    <property type="match status" value="1"/>
</dbReference>
<dbReference type="GO" id="GO:0006487">
    <property type="term" value="P:protein N-linked glycosylation"/>
    <property type="evidence" value="ECO:0007669"/>
    <property type="project" value="TreeGrafter"/>
</dbReference>
<dbReference type="OrthoDB" id="952827at2"/>
<evidence type="ECO:0000313" key="3">
    <source>
        <dbReference type="Proteomes" id="UP000263900"/>
    </source>
</evidence>
<sequence>MGAPANRLFLLLITGPTGYSKIKRRKSAECHGESNRIGRMEGKQDQDGSDQECIADRFHYHQRSQKAGIKLARVIKLRNMPKISIVVPCYNEFNRLPKEVFLGFIKLNPEILFCFVNDGSSDKTADMLKDLQQQYPGSIEVVDNQKNQGKAEAVRSGVLHVLNTTSVDFVSYLDADLATPIEEILRLYETLNSREGVEMVLASRIKRLGANISRKGSRHVLGRIFATSISLLFEIPIYDSQCGAKLIKRELATKIFAEPLLSKWLFDVELVVRAKQCRNNRIDHLFEMPLNEWIEKGDSRIKLKDVLVFPYHLARIKRHYK</sequence>
<organism evidence="2 3">
    <name type="scientific">Paraflavitalea soli</name>
    <dbReference type="NCBI Taxonomy" id="2315862"/>
    <lineage>
        <taxon>Bacteria</taxon>
        <taxon>Pseudomonadati</taxon>
        <taxon>Bacteroidota</taxon>
        <taxon>Chitinophagia</taxon>
        <taxon>Chitinophagales</taxon>
        <taxon>Chitinophagaceae</taxon>
        <taxon>Paraflavitalea</taxon>
    </lineage>
</organism>
<protein>
    <submittedName>
        <fullName evidence="2">Glycosyltransferase</fullName>
    </submittedName>
</protein>
<reference evidence="2 3" key="1">
    <citation type="submission" date="2018-09" db="EMBL/GenBank/DDBJ databases">
        <title>Genome sequencing of strain 6GH32-13.</title>
        <authorList>
            <person name="Weon H.-Y."/>
            <person name="Heo J."/>
            <person name="Kwon S.-W."/>
        </authorList>
    </citation>
    <scope>NUCLEOTIDE SEQUENCE [LARGE SCALE GENOMIC DNA]</scope>
    <source>
        <strain evidence="2 3">5GH32-13</strain>
    </source>
</reference>
<dbReference type="KEGG" id="pseg:D3H65_27405"/>
<dbReference type="Pfam" id="PF00535">
    <property type="entry name" value="Glycos_transf_2"/>
    <property type="match status" value="1"/>
</dbReference>
<dbReference type="InterPro" id="IPR029044">
    <property type="entry name" value="Nucleotide-diphossugar_trans"/>
</dbReference>
<name>A0A3B7MVQ1_9BACT</name>
<gene>
    <name evidence="2" type="ORF">D3H65_27405</name>
</gene>
<accession>A0A3B7MVQ1</accession>
<dbReference type="PANTHER" id="PTHR10859:SF91">
    <property type="entry name" value="DOLICHYL-PHOSPHATE BETA-GLUCOSYLTRANSFERASE"/>
    <property type="match status" value="1"/>
</dbReference>
<evidence type="ECO:0000259" key="1">
    <source>
        <dbReference type="Pfam" id="PF00535"/>
    </source>
</evidence>
<dbReference type="PANTHER" id="PTHR10859">
    <property type="entry name" value="GLYCOSYL TRANSFERASE"/>
    <property type="match status" value="1"/>
</dbReference>
<evidence type="ECO:0000313" key="2">
    <source>
        <dbReference type="EMBL" id="AXY77483.1"/>
    </source>
</evidence>
<proteinExistence type="predicted"/>
<dbReference type="Gene3D" id="3.90.550.10">
    <property type="entry name" value="Spore Coat Polysaccharide Biosynthesis Protein SpsA, Chain A"/>
    <property type="match status" value="1"/>
</dbReference>
<dbReference type="InterPro" id="IPR001173">
    <property type="entry name" value="Glyco_trans_2-like"/>
</dbReference>
<dbReference type="EMBL" id="CP032157">
    <property type="protein sequence ID" value="AXY77483.1"/>
    <property type="molecule type" value="Genomic_DNA"/>
</dbReference>
<feature type="domain" description="Glycosyltransferase 2-like" evidence="1">
    <location>
        <begin position="84"/>
        <end position="255"/>
    </location>
</feature>